<reference evidence="1" key="1">
    <citation type="submission" date="2020-05" db="EMBL/GenBank/DDBJ databases">
        <title>Complete genome sequence of Pseudomonas sp. Sm006.</title>
        <authorList>
            <person name="Takeuchi K."/>
            <person name="Someya N."/>
        </authorList>
    </citation>
    <scope>NUCLEOTIDE SEQUENCE</scope>
    <source>
        <strain evidence="1">Sm006</strain>
    </source>
</reference>
<name>A0ABN6BUG8_9PSED</name>
<gene>
    <name evidence="1" type="ORF">PSm6_39310</name>
</gene>
<accession>A0ABN6BUG8</accession>
<evidence type="ECO:0000313" key="2">
    <source>
        <dbReference type="Proteomes" id="UP001064896"/>
    </source>
</evidence>
<organism evidence="1 2">
    <name type="scientific">Pseudomonas solani</name>
    <dbReference type="NCBI Taxonomy" id="2731552"/>
    <lineage>
        <taxon>Bacteria</taxon>
        <taxon>Pseudomonadati</taxon>
        <taxon>Pseudomonadota</taxon>
        <taxon>Gammaproteobacteria</taxon>
        <taxon>Pseudomonadales</taxon>
        <taxon>Pseudomonadaceae</taxon>
        <taxon>Pseudomonas</taxon>
    </lineage>
</organism>
<protein>
    <submittedName>
        <fullName evidence="1">Uncharacterized protein</fullName>
    </submittedName>
</protein>
<sequence>MDRQYDQLQTTLAYHLDLYIDFTANNRCPALIAPENKFRAYDACSVGKRVAESLKTGELQLTLEGYAAICHLARIDVRWNRPIQHRRDILGMHLSPVKTNSALSATWQGL</sequence>
<dbReference type="EMBL" id="AP023081">
    <property type="protein sequence ID" value="BCD87524.1"/>
    <property type="molecule type" value="Genomic_DNA"/>
</dbReference>
<keyword evidence="2" id="KW-1185">Reference proteome</keyword>
<proteinExistence type="predicted"/>
<evidence type="ECO:0000313" key="1">
    <source>
        <dbReference type="EMBL" id="BCD87524.1"/>
    </source>
</evidence>
<dbReference type="Proteomes" id="UP001064896">
    <property type="component" value="Chromosome"/>
</dbReference>